<gene>
    <name evidence="1" type="ORF">Scep_003063</name>
</gene>
<organism evidence="1 2">
    <name type="scientific">Stephania cephalantha</name>
    <dbReference type="NCBI Taxonomy" id="152367"/>
    <lineage>
        <taxon>Eukaryota</taxon>
        <taxon>Viridiplantae</taxon>
        <taxon>Streptophyta</taxon>
        <taxon>Embryophyta</taxon>
        <taxon>Tracheophyta</taxon>
        <taxon>Spermatophyta</taxon>
        <taxon>Magnoliopsida</taxon>
        <taxon>Ranunculales</taxon>
        <taxon>Menispermaceae</taxon>
        <taxon>Menispermoideae</taxon>
        <taxon>Cissampelideae</taxon>
        <taxon>Stephania</taxon>
    </lineage>
</organism>
<comment type="caution">
    <text evidence="1">The sequence shown here is derived from an EMBL/GenBank/DDBJ whole genome shotgun (WGS) entry which is preliminary data.</text>
</comment>
<name>A0AAP0PW01_9MAGN</name>
<evidence type="ECO:0000313" key="2">
    <source>
        <dbReference type="Proteomes" id="UP001419268"/>
    </source>
</evidence>
<dbReference type="AlphaFoldDB" id="A0AAP0PW01"/>
<dbReference type="Proteomes" id="UP001419268">
    <property type="component" value="Unassembled WGS sequence"/>
</dbReference>
<protein>
    <submittedName>
        <fullName evidence="1">Uncharacterized protein</fullName>
    </submittedName>
</protein>
<reference evidence="1 2" key="1">
    <citation type="submission" date="2024-01" db="EMBL/GenBank/DDBJ databases">
        <title>Genome assemblies of Stephania.</title>
        <authorList>
            <person name="Yang L."/>
        </authorList>
    </citation>
    <scope>NUCLEOTIDE SEQUENCE [LARGE SCALE GENOMIC DNA]</scope>
    <source>
        <strain evidence="1">JXDWG</strain>
        <tissue evidence="1">Leaf</tissue>
    </source>
</reference>
<dbReference type="EMBL" id="JBBNAG010000002">
    <property type="protein sequence ID" value="KAK9156489.1"/>
    <property type="molecule type" value="Genomic_DNA"/>
</dbReference>
<keyword evidence="2" id="KW-1185">Reference proteome</keyword>
<sequence length="67" mass="7182">MSATTLYVQHMYKHLLSAIDMQGHCRGKERVGFETLGGGGGEDEEAVVLEGVEVEAVEMVAAVAFLN</sequence>
<evidence type="ECO:0000313" key="1">
    <source>
        <dbReference type="EMBL" id="KAK9156489.1"/>
    </source>
</evidence>
<proteinExistence type="predicted"/>
<accession>A0AAP0PW01</accession>